<sequence length="106" mass="11309">MTASAGFLYLALFALAAHKQRHRPALLGPWERKAFVPHLDLAGWLLMLVSLLSLYPADDIGMAFVGWIGLVAAVACLVTLGMTYRPSLVQSGVAVALAMIIFGLLG</sequence>
<name>A0ABW3P131_9SPHN</name>
<evidence type="ECO:0000313" key="3">
    <source>
        <dbReference type="Proteomes" id="UP001597203"/>
    </source>
</evidence>
<comment type="caution">
    <text evidence="2">The sequence shown here is derived from an EMBL/GenBank/DDBJ whole genome shotgun (WGS) entry which is preliminary data.</text>
</comment>
<protein>
    <submittedName>
        <fullName evidence="2">DUF3325 family protein</fullName>
    </submittedName>
</protein>
<gene>
    <name evidence="2" type="ORF">ACFQ24_09055</name>
</gene>
<dbReference type="RefSeq" id="WP_380910482.1">
    <property type="nucleotide sequence ID" value="NZ_JBHTLS010000117.1"/>
</dbReference>
<proteinExistence type="predicted"/>
<dbReference type="EMBL" id="JBHTLS010000117">
    <property type="protein sequence ID" value="MFD1105019.1"/>
    <property type="molecule type" value="Genomic_DNA"/>
</dbReference>
<evidence type="ECO:0000256" key="1">
    <source>
        <dbReference type="SAM" id="Phobius"/>
    </source>
</evidence>
<keyword evidence="1" id="KW-0472">Membrane</keyword>
<organism evidence="2 3">
    <name type="scientific">Sphingobium olei</name>
    <dbReference type="NCBI Taxonomy" id="420955"/>
    <lineage>
        <taxon>Bacteria</taxon>
        <taxon>Pseudomonadati</taxon>
        <taxon>Pseudomonadota</taxon>
        <taxon>Alphaproteobacteria</taxon>
        <taxon>Sphingomonadales</taxon>
        <taxon>Sphingomonadaceae</taxon>
        <taxon>Sphingobium</taxon>
    </lineage>
</organism>
<dbReference type="InterPro" id="IPR021762">
    <property type="entry name" value="DUF3325"/>
</dbReference>
<feature type="transmembrane region" description="Helical" evidence="1">
    <location>
        <begin position="62"/>
        <end position="82"/>
    </location>
</feature>
<feature type="transmembrane region" description="Helical" evidence="1">
    <location>
        <begin position="35"/>
        <end position="55"/>
    </location>
</feature>
<dbReference type="Proteomes" id="UP001597203">
    <property type="component" value="Unassembled WGS sequence"/>
</dbReference>
<accession>A0ABW3P131</accession>
<keyword evidence="3" id="KW-1185">Reference proteome</keyword>
<feature type="transmembrane region" description="Helical" evidence="1">
    <location>
        <begin position="88"/>
        <end position="105"/>
    </location>
</feature>
<evidence type="ECO:0000313" key="2">
    <source>
        <dbReference type="EMBL" id="MFD1105019.1"/>
    </source>
</evidence>
<keyword evidence="1" id="KW-1133">Transmembrane helix</keyword>
<keyword evidence="1" id="KW-0812">Transmembrane</keyword>
<dbReference type="Pfam" id="PF11804">
    <property type="entry name" value="DUF3325"/>
    <property type="match status" value="1"/>
</dbReference>
<reference evidence="3" key="1">
    <citation type="journal article" date="2019" name="Int. J. Syst. Evol. Microbiol.">
        <title>The Global Catalogue of Microorganisms (GCM) 10K type strain sequencing project: providing services to taxonomists for standard genome sequencing and annotation.</title>
        <authorList>
            <consortium name="The Broad Institute Genomics Platform"/>
            <consortium name="The Broad Institute Genome Sequencing Center for Infectious Disease"/>
            <person name="Wu L."/>
            <person name="Ma J."/>
        </authorList>
    </citation>
    <scope>NUCLEOTIDE SEQUENCE [LARGE SCALE GENOMIC DNA]</scope>
    <source>
        <strain evidence="3">CCUG 54329</strain>
    </source>
</reference>